<dbReference type="AlphaFoldDB" id="A0A347UFI9"/>
<evidence type="ECO:0000256" key="1">
    <source>
        <dbReference type="SAM" id="SignalP"/>
    </source>
</evidence>
<dbReference type="InterPro" id="IPR016187">
    <property type="entry name" value="CTDL_fold"/>
</dbReference>
<dbReference type="OrthoDB" id="9768004at2"/>
<dbReference type="InterPro" id="IPR051043">
    <property type="entry name" value="Sulfatase_Mod_Factor_Kinase"/>
</dbReference>
<proteinExistence type="predicted"/>
<evidence type="ECO:0000259" key="2">
    <source>
        <dbReference type="Pfam" id="PF03781"/>
    </source>
</evidence>
<keyword evidence="1" id="KW-0732">Signal</keyword>
<name>A0A347UFI9_9RHOB</name>
<gene>
    <name evidence="3" type="ORF">BAR1_06525</name>
</gene>
<dbReference type="GO" id="GO:0120147">
    <property type="term" value="F:formylglycine-generating oxidase activity"/>
    <property type="evidence" value="ECO:0007669"/>
    <property type="project" value="TreeGrafter"/>
</dbReference>
<dbReference type="Pfam" id="PF03781">
    <property type="entry name" value="FGE-sulfatase"/>
    <property type="match status" value="1"/>
</dbReference>
<dbReference type="EMBL" id="CP032125">
    <property type="protein sequence ID" value="AXX97617.1"/>
    <property type="molecule type" value="Genomic_DNA"/>
</dbReference>
<organism evidence="3 4">
    <name type="scientific">Profundibacter amoris</name>
    <dbReference type="NCBI Taxonomy" id="2171755"/>
    <lineage>
        <taxon>Bacteria</taxon>
        <taxon>Pseudomonadati</taxon>
        <taxon>Pseudomonadota</taxon>
        <taxon>Alphaproteobacteria</taxon>
        <taxon>Rhodobacterales</taxon>
        <taxon>Paracoccaceae</taxon>
        <taxon>Profundibacter</taxon>
    </lineage>
</organism>
<protein>
    <submittedName>
        <fullName evidence="3">Formylglycine-generating enzyme family protein</fullName>
    </submittedName>
</protein>
<reference evidence="3 4" key="1">
    <citation type="submission" date="2018-09" db="EMBL/GenBank/DDBJ databases">
        <title>Profundibacter amoris BAR1 gen. nov., sp. nov., a new member of the Roseobacter clade isolated at Lokis Castle Vent Field on the Arctic Mid-Oceanic Ridge.</title>
        <authorList>
            <person name="Le Moine Bauer S."/>
            <person name="Sjoeberg A.G."/>
            <person name="L'Haridon S."/>
            <person name="Stokke R."/>
            <person name="Roalkvam I."/>
            <person name="Steen I.H."/>
            <person name="Dahle H."/>
        </authorList>
    </citation>
    <scope>NUCLEOTIDE SEQUENCE [LARGE SCALE GENOMIC DNA]</scope>
    <source>
        <strain evidence="3 4">BAR1</strain>
    </source>
</reference>
<dbReference type="PANTHER" id="PTHR23150">
    <property type="entry name" value="SULFATASE MODIFYING FACTOR 1, 2"/>
    <property type="match status" value="1"/>
</dbReference>
<evidence type="ECO:0000313" key="4">
    <source>
        <dbReference type="Proteomes" id="UP000261704"/>
    </source>
</evidence>
<feature type="chain" id="PRO_5016830926" evidence="1">
    <location>
        <begin position="21"/>
        <end position="339"/>
    </location>
</feature>
<evidence type="ECO:0000313" key="3">
    <source>
        <dbReference type="EMBL" id="AXX97617.1"/>
    </source>
</evidence>
<dbReference type="KEGG" id="pamo:BAR1_06525"/>
<dbReference type="PANTHER" id="PTHR23150:SF19">
    <property type="entry name" value="FORMYLGLYCINE-GENERATING ENZYME"/>
    <property type="match status" value="1"/>
</dbReference>
<accession>A0A347UFI9</accession>
<dbReference type="InterPro" id="IPR042095">
    <property type="entry name" value="SUMF_sf"/>
</dbReference>
<dbReference type="InterPro" id="IPR005532">
    <property type="entry name" value="SUMF_dom"/>
</dbReference>
<dbReference type="Proteomes" id="UP000261704">
    <property type="component" value="Chromosome"/>
</dbReference>
<dbReference type="RefSeq" id="WP_118942274.1">
    <property type="nucleotide sequence ID" value="NZ_CP032125.1"/>
</dbReference>
<dbReference type="Gene3D" id="3.90.1580.10">
    <property type="entry name" value="paralog of FGE (formylglycine-generating enzyme)"/>
    <property type="match status" value="1"/>
</dbReference>
<keyword evidence="4" id="KW-1185">Reference proteome</keyword>
<dbReference type="SUPFAM" id="SSF56436">
    <property type="entry name" value="C-type lectin-like"/>
    <property type="match status" value="1"/>
</dbReference>
<feature type="signal peptide" evidence="1">
    <location>
        <begin position="1"/>
        <end position="20"/>
    </location>
</feature>
<sequence length="339" mass="37770">MKALFLAILITPLFSSGVSAEPLKVFRDCDVCPEMVELPLGEFMMGAPDDEFRAIAYFTGQGMQRATPENPFVPENEGPQHRVVVDIRIAMGKNEVTFDEWMACVNDGGCGGYTPPDTIGPNGTLEGIKRALTDPRFIHTPSEIDIAAVTGNPKKLLLSGRYPLNRVSYLDAVAYTQWLNQKLGTDAYRLPTEAEWEYAARAGTTSRFAQGFEPRPEQANISGEFTELELQQERLDLRTLGHPVPVDELDAANPWGLRHMSGNVGEITLSCYPADTKHLPVWGTTREWLIQSVDDSCDRVRRGGAFSRGMFRARVAWRTGIAETLRLQSFGFRIVKEIE</sequence>
<feature type="domain" description="Sulfatase-modifying factor enzyme-like" evidence="2">
    <location>
        <begin position="32"/>
        <end position="336"/>
    </location>
</feature>